<protein>
    <submittedName>
        <fullName evidence="2">Uncharacterized protein</fullName>
    </submittedName>
</protein>
<accession>A0AAV1RDH8</accession>
<dbReference type="AlphaFoldDB" id="A0AAV1RDH8"/>
<dbReference type="PANTHER" id="PTHR33870:SF16">
    <property type="entry name" value="PROTEIN, PUTATIVE-RELATED"/>
    <property type="match status" value="1"/>
</dbReference>
<feature type="region of interest" description="Disordered" evidence="1">
    <location>
        <begin position="770"/>
        <end position="807"/>
    </location>
</feature>
<evidence type="ECO:0000313" key="2">
    <source>
        <dbReference type="EMBL" id="CAK7331306.1"/>
    </source>
</evidence>
<feature type="region of interest" description="Disordered" evidence="1">
    <location>
        <begin position="848"/>
        <end position="896"/>
    </location>
</feature>
<feature type="region of interest" description="Disordered" evidence="1">
    <location>
        <begin position="724"/>
        <end position="754"/>
    </location>
</feature>
<feature type="compositionally biased region" description="Acidic residues" evidence="1">
    <location>
        <begin position="224"/>
        <end position="233"/>
    </location>
</feature>
<name>A0AAV1RDH8_9ROSI</name>
<reference evidence="2 3" key="1">
    <citation type="submission" date="2024-01" db="EMBL/GenBank/DDBJ databases">
        <authorList>
            <person name="Waweru B."/>
        </authorList>
    </citation>
    <scope>NUCLEOTIDE SEQUENCE [LARGE SCALE GENOMIC DNA]</scope>
</reference>
<keyword evidence="3" id="KW-1185">Reference proteome</keyword>
<feature type="region of interest" description="Disordered" evidence="1">
    <location>
        <begin position="1025"/>
        <end position="1059"/>
    </location>
</feature>
<feature type="compositionally biased region" description="Basic and acidic residues" evidence="1">
    <location>
        <begin position="1041"/>
        <end position="1055"/>
    </location>
</feature>
<comment type="caution">
    <text evidence="2">The sequence shown here is derived from an EMBL/GenBank/DDBJ whole genome shotgun (WGS) entry which is preliminary data.</text>
</comment>
<feature type="compositionally biased region" description="Basic and acidic residues" evidence="1">
    <location>
        <begin position="848"/>
        <end position="859"/>
    </location>
</feature>
<gene>
    <name evidence="2" type="ORF">DCAF_LOCUS8400</name>
</gene>
<feature type="compositionally biased region" description="Polar residues" evidence="1">
    <location>
        <begin position="786"/>
        <end position="796"/>
    </location>
</feature>
<feature type="region of interest" description="Disordered" evidence="1">
    <location>
        <begin position="188"/>
        <end position="248"/>
    </location>
</feature>
<feature type="compositionally biased region" description="Basic and acidic residues" evidence="1">
    <location>
        <begin position="627"/>
        <end position="646"/>
    </location>
</feature>
<feature type="region of interest" description="Disordered" evidence="1">
    <location>
        <begin position="625"/>
        <end position="646"/>
    </location>
</feature>
<feature type="compositionally biased region" description="Polar residues" evidence="1">
    <location>
        <begin position="1028"/>
        <end position="1039"/>
    </location>
</feature>
<evidence type="ECO:0000313" key="3">
    <source>
        <dbReference type="Proteomes" id="UP001314170"/>
    </source>
</evidence>
<feature type="compositionally biased region" description="Basic and acidic residues" evidence="1">
    <location>
        <begin position="234"/>
        <end position="248"/>
    </location>
</feature>
<feature type="region of interest" description="Disordered" evidence="1">
    <location>
        <begin position="420"/>
        <end position="467"/>
    </location>
</feature>
<feature type="compositionally biased region" description="Polar residues" evidence="1">
    <location>
        <begin position="420"/>
        <end position="431"/>
    </location>
</feature>
<proteinExistence type="predicted"/>
<sequence length="1073" mass="118362">MGIDSKKFQAFMWGVLKFSINACSTFAQKYPFASGVSLSLLVLYLFLPSVFYFLIYSSVFLGCTAVFIRYYYLNSQHTKIQHGVDERKEHAKSAFDEADAANRDDNSSIEARRVFQRKVNKNVEESDAHAVEEEIDMVSSTPSNDDFIGRTAMVEEKPKVIMEETERCALNSGESSSHHVSIGEKIPEFGEASNPDTVSCNGSNEQPAKLHVGGDVGSESSSSEADDDEEEESEKGGEKAVEWTEYDQKNVMDLGDSELERNKRLESLIARRRARKSFKMSSSAAPGPVPPVLVARSNTFHASKSPDDRVPGSAPSILLPTQNPFDLPYDPFEEKPNLMADSFQKEFMAEQLKELLFCRHESFSLGNPFPLENTQDQYGASGYSRSKMQLDKANHDPLVDHLLFQGGETLSRNLSATDLVTEEAQSSNQVTNKRERDREVGTSRIELRGKKMEQSHDKDPSLGDRSDIQMDTDAIKHKKICSSPSSSAEDIFNAKTAENSESLQPKTFKFPEVFHNRAPNSLPLPCPVPKARAAAEPSYDSSPSVIDNTRMEEHFFYKQKDPWHTPTNSIASDMQVEVSEIGSPPLTADGTASSNDSESLIYDGDSENEITSGSEELWGASPLAPKVQEHENSPRPLYEVEGKDATEEGFSRVRNEPEDPIAPSMWSLSSSRAEISHEDQAHSMNFDPKNSNYVKLLVGEEREQGPSNSLDVFPPEHSLERIRPMEDSMAHKPSEGSFQKPQESLNASGNSAEEMNANCDADDIVTYHDREGLKSGENRSVGAENSMRQEVISNLSEPAEGSNSKSNSNIISESLINLEKSIEGVDDTCNVNDSRFLIIDHLEDLKSNEDRDSGAEKGKQIVIDDLSQPAVESNSESSKYIEKKSLNSPEKSGEQAKITYNVNDPLVNIKDPAEDFESIDRDSERLTEHSGIQSILKPADGEDNPTSTQCNKEDQSTIDFGVSGVSQRVNDPTTSTILPESIVEQVSTNSSLSSSPKSVLAYRIPADIGSSSDFSQLVSTDMEENLPLTATQDTSQLVNDSIDHPSVDSKSEKSEVSAPSVAERIGLIFEKGI</sequence>
<organism evidence="2 3">
    <name type="scientific">Dovyalis caffra</name>
    <dbReference type="NCBI Taxonomy" id="77055"/>
    <lineage>
        <taxon>Eukaryota</taxon>
        <taxon>Viridiplantae</taxon>
        <taxon>Streptophyta</taxon>
        <taxon>Embryophyta</taxon>
        <taxon>Tracheophyta</taxon>
        <taxon>Spermatophyta</taxon>
        <taxon>Magnoliopsida</taxon>
        <taxon>eudicotyledons</taxon>
        <taxon>Gunneridae</taxon>
        <taxon>Pentapetalae</taxon>
        <taxon>rosids</taxon>
        <taxon>fabids</taxon>
        <taxon>Malpighiales</taxon>
        <taxon>Salicaceae</taxon>
        <taxon>Flacourtieae</taxon>
        <taxon>Dovyalis</taxon>
    </lineage>
</organism>
<evidence type="ECO:0000256" key="1">
    <source>
        <dbReference type="SAM" id="MobiDB-lite"/>
    </source>
</evidence>
<feature type="compositionally biased region" description="Basic and acidic residues" evidence="1">
    <location>
        <begin position="724"/>
        <end position="734"/>
    </location>
</feature>
<dbReference type="PANTHER" id="PTHR33870">
    <property type="entry name" value="CARDIOMYOPATHY-ASSOCIATED PROTEIN"/>
    <property type="match status" value="1"/>
</dbReference>
<dbReference type="EMBL" id="CAWUPB010000913">
    <property type="protein sequence ID" value="CAK7331306.1"/>
    <property type="molecule type" value="Genomic_DNA"/>
</dbReference>
<feature type="compositionally biased region" description="Basic and acidic residues" evidence="1">
    <location>
        <begin position="432"/>
        <end position="467"/>
    </location>
</feature>
<feature type="compositionally biased region" description="Polar residues" evidence="1">
    <location>
        <begin position="194"/>
        <end position="206"/>
    </location>
</feature>
<dbReference type="Proteomes" id="UP001314170">
    <property type="component" value="Unassembled WGS sequence"/>
</dbReference>
<feature type="compositionally biased region" description="Polar residues" evidence="1">
    <location>
        <begin position="736"/>
        <end position="753"/>
    </location>
</feature>